<reference evidence="2" key="1">
    <citation type="submission" date="2020-09" db="EMBL/GenBank/DDBJ databases">
        <title>The genome sequence of strain Labrenzia suaedae 4C16A.</title>
        <authorList>
            <person name="Liu Y."/>
        </authorList>
    </citation>
    <scope>NUCLEOTIDE SEQUENCE [LARGE SCALE GENOMIC DNA]</scope>
    <source>
        <strain evidence="2">4C16A</strain>
    </source>
</reference>
<sequence length="193" mass="21425">MSLCVYLTHPQVMIDPEIPVPDWGLSELGRKRAALALLQPWADAIHLVISSEERKAIETAEIFASGHNLAVTIEEGLHENDRSATGFLPPEEFEQVADQFFANPTESIRGWETAEDAQTRIVSRVIECLKGIPRELPVLFTGHGGVGTLLKCHLMNTPISRRHDQLGGGGCWYSFSRDALWQRNAGPLDWTAL</sequence>
<dbReference type="Pfam" id="PF00300">
    <property type="entry name" value="His_Phos_1"/>
    <property type="match status" value="1"/>
</dbReference>
<dbReference type="Gene3D" id="3.40.50.1240">
    <property type="entry name" value="Phosphoglycerate mutase-like"/>
    <property type="match status" value="1"/>
</dbReference>
<dbReference type="Proteomes" id="UP000632063">
    <property type="component" value="Unassembled WGS sequence"/>
</dbReference>
<evidence type="ECO:0000313" key="2">
    <source>
        <dbReference type="Proteomes" id="UP000632063"/>
    </source>
</evidence>
<proteinExistence type="predicted"/>
<name>A0ABR9CN40_9HYPH</name>
<gene>
    <name evidence="1" type="ORF">IG616_09760</name>
</gene>
<dbReference type="SUPFAM" id="SSF53254">
    <property type="entry name" value="Phosphoglycerate mutase-like"/>
    <property type="match status" value="1"/>
</dbReference>
<keyword evidence="2" id="KW-1185">Reference proteome</keyword>
<dbReference type="RefSeq" id="WP_192147972.1">
    <property type="nucleotide sequence ID" value="NZ_JACYXI010000005.1"/>
</dbReference>
<evidence type="ECO:0000313" key="1">
    <source>
        <dbReference type="EMBL" id="MBD8891835.1"/>
    </source>
</evidence>
<protein>
    <submittedName>
        <fullName evidence="1">Histidine phosphatase family protein</fullName>
    </submittedName>
</protein>
<comment type="caution">
    <text evidence="1">The sequence shown here is derived from an EMBL/GenBank/DDBJ whole genome shotgun (WGS) entry which is preliminary data.</text>
</comment>
<dbReference type="InterPro" id="IPR013078">
    <property type="entry name" value="His_Pase_superF_clade-1"/>
</dbReference>
<dbReference type="CDD" id="cd07040">
    <property type="entry name" value="HP"/>
    <property type="match status" value="1"/>
</dbReference>
<accession>A0ABR9CN40</accession>
<dbReference type="EMBL" id="JACYXI010000005">
    <property type="protein sequence ID" value="MBD8891835.1"/>
    <property type="molecule type" value="Genomic_DNA"/>
</dbReference>
<dbReference type="InterPro" id="IPR029033">
    <property type="entry name" value="His_PPase_superfam"/>
</dbReference>
<organism evidence="1 2">
    <name type="scientific">Roseibium litorale</name>
    <dbReference type="NCBI Taxonomy" id="2803841"/>
    <lineage>
        <taxon>Bacteria</taxon>
        <taxon>Pseudomonadati</taxon>
        <taxon>Pseudomonadota</taxon>
        <taxon>Alphaproteobacteria</taxon>
        <taxon>Hyphomicrobiales</taxon>
        <taxon>Stappiaceae</taxon>
        <taxon>Roseibium</taxon>
    </lineage>
</organism>
<reference evidence="1 2" key="2">
    <citation type="journal article" date="2021" name="Int. J. Syst. Evol. Microbiol.">
        <title>Roseibium litorale sp. nov., isolated from a tidal flat sediment and proposal for the reclassification of Labrenzia polysiphoniae as Roseibium polysiphoniae comb. nov.</title>
        <authorList>
            <person name="Liu Y."/>
            <person name="Pei T."/>
            <person name="Du J."/>
            <person name="Chao M."/>
            <person name="Deng M.R."/>
            <person name="Zhu H."/>
        </authorList>
    </citation>
    <scope>NUCLEOTIDE SEQUENCE [LARGE SCALE GENOMIC DNA]</scope>
    <source>
        <strain evidence="1 2">4C16A</strain>
    </source>
</reference>